<dbReference type="KEGG" id="lins:G7067_01870"/>
<dbReference type="InterPro" id="IPR029051">
    <property type="entry name" value="DUF4352"/>
</dbReference>
<evidence type="ECO:0000313" key="6">
    <source>
        <dbReference type="Proteomes" id="UP000501387"/>
    </source>
</evidence>
<protein>
    <submittedName>
        <fullName evidence="5">DUF4352 domain-containing protein</fullName>
    </submittedName>
</protein>
<dbReference type="RefSeq" id="WP_166321527.1">
    <property type="nucleotide sequence ID" value="NZ_CP049934.1"/>
</dbReference>
<feature type="domain" description="DUF4352" evidence="4">
    <location>
        <begin position="92"/>
        <end position="214"/>
    </location>
</feature>
<feature type="compositionally biased region" description="Low complexity" evidence="2">
    <location>
        <begin position="68"/>
        <end position="80"/>
    </location>
</feature>
<sequence length="222" mass="22523">MTQQMPPEQPGQMTFPAQGSGAPEKKKSWFARHKVLTGLGGAIVLIIVISVAAGGGDKGSDEAGAGGASETTTTSENAPSEAEKPAASGAPGIGTAVESGGFAFTVISVEEAGAEVGGEYFQTAAQGRFVRVTVNVANIGDSPKYFFTNALTLVDEKGRSFNADTTATLYDQSNSDVWITEINPGNAIEGGIIFDLPADAVATTLKVSGGGFSGSEEINIAG</sequence>
<feature type="transmembrane region" description="Helical" evidence="3">
    <location>
        <begin position="35"/>
        <end position="53"/>
    </location>
</feature>
<evidence type="ECO:0000259" key="4">
    <source>
        <dbReference type="Pfam" id="PF11611"/>
    </source>
</evidence>
<dbReference type="Proteomes" id="UP000501387">
    <property type="component" value="Chromosome"/>
</dbReference>
<keyword evidence="6" id="KW-1185">Reference proteome</keyword>
<feature type="compositionally biased region" description="Polar residues" evidence="2">
    <location>
        <begin position="1"/>
        <end position="17"/>
    </location>
</feature>
<dbReference type="InterPro" id="IPR029050">
    <property type="entry name" value="Immunoprotect_excell_Ig-like"/>
</dbReference>
<dbReference type="EMBL" id="CP049934">
    <property type="protein sequence ID" value="QIM15437.1"/>
    <property type="molecule type" value="Genomic_DNA"/>
</dbReference>
<dbReference type="AlphaFoldDB" id="A0A6G8FGH0"/>
<reference evidence="5 6" key="1">
    <citation type="submission" date="2020-03" db="EMBL/GenBank/DDBJ databases">
        <title>Leucobacter sp. nov., isolated from beetles.</title>
        <authorList>
            <person name="Hyun D.-W."/>
            <person name="Bae J.-W."/>
        </authorList>
    </citation>
    <scope>NUCLEOTIDE SEQUENCE [LARGE SCALE GENOMIC DNA]</scope>
    <source>
        <strain evidence="5 6">HDW9B</strain>
    </source>
</reference>
<organism evidence="5 6">
    <name type="scientific">Leucobacter insecticola</name>
    <dbReference type="NCBI Taxonomy" id="2714934"/>
    <lineage>
        <taxon>Bacteria</taxon>
        <taxon>Bacillati</taxon>
        <taxon>Actinomycetota</taxon>
        <taxon>Actinomycetes</taxon>
        <taxon>Micrococcales</taxon>
        <taxon>Microbacteriaceae</taxon>
        <taxon>Leucobacter</taxon>
    </lineage>
</organism>
<feature type="region of interest" description="Disordered" evidence="2">
    <location>
        <begin position="58"/>
        <end position="92"/>
    </location>
</feature>
<accession>A0A6G8FGH0</accession>
<name>A0A6G8FGH0_9MICO</name>
<dbReference type="Pfam" id="PF11611">
    <property type="entry name" value="DUF4352"/>
    <property type="match status" value="1"/>
</dbReference>
<feature type="region of interest" description="Disordered" evidence="2">
    <location>
        <begin position="1"/>
        <end position="26"/>
    </location>
</feature>
<evidence type="ECO:0000256" key="2">
    <source>
        <dbReference type="SAM" id="MobiDB-lite"/>
    </source>
</evidence>
<keyword evidence="3" id="KW-1133">Transmembrane helix</keyword>
<keyword evidence="1" id="KW-0732">Signal</keyword>
<evidence type="ECO:0000256" key="1">
    <source>
        <dbReference type="ARBA" id="ARBA00022729"/>
    </source>
</evidence>
<gene>
    <name evidence="5" type="ORF">G7067_01870</name>
</gene>
<keyword evidence="3" id="KW-0812">Transmembrane</keyword>
<keyword evidence="3" id="KW-0472">Membrane</keyword>
<evidence type="ECO:0000313" key="5">
    <source>
        <dbReference type="EMBL" id="QIM15437.1"/>
    </source>
</evidence>
<proteinExistence type="predicted"/>
<dbReference type="Gene3D" id="2.60.40.1240">
    <property type="match status" value="1"/>
</dbReference>
<evidence type="ECO:0000256" key="3">
    <source>
        <dbReference type="SAM" id="Phobius"/>
    </source>
</evidence>